<evidence type="ECO:0000256" key="7">
    <source>
        <dbReference type="ARBA" id="ARBA00023080"/>
    </source>
</evidence>
<gene>
    <name evidence="12" type="ORF">OU798_10650</name>
</gene>
<sequence>MELVFATNNKHKLEELQAILGNHFKLLSLTDIDCNEEIPEDQATLEGNASQKAFFVYNKFGYNCFADDTGLEIEALNGEPGVYSARYAGEEKSAEANMKKVLERLSEINNRKARFRTVISLIINGKERQFEGIVNGEILNEKRGDAGFGYDPLFQPVGFDNSFAEMELSDKNKISHRGRAVQKLVEYLKNYDEEK</sequence>
<name>A0A9X3F8M7_9BACT</name>
<comment type="catalytic activity">
    <reaction evidence="9 10">
        <text>XTP + H2O = XMP + diphosphate + H(+)</text>
        <dbReference type="Rhea" id="RHEA:28610"/>
        <dbReference type="ChEBI" id="CHEBI:15377"/>
        <dbReference type="ChEBI" id="CHEBI:15378"/>
        <dbReference type="ChEBI" id="CHEBI:33019"/>
        <dbReference type="ChEBI" id="CHEBI:57464"/>
        <dbReference type="ChEBI" id="CHEBI:61314"/>
        <dbReference type="EC" id="3.6.1.66"/>
    </reaction>
</comment>
<keyword evidence="13" id="KW-1185">Reference proteome</keyword>
<dbReference type="GO" id="GO:0000166">
    <property type="term" value="F:nucleotide binding"/>
    <property type="evidence" value="ECO:0007669"/>
    <property type="project" value="UniProtKB-KW"/>
</dbReference>
<evidence type="ECO:0000256" key="3">
    <source>
        <dbReference type="ARBA" id="ARBA00022723"/>
    </source>
</evidence>
<comment type="caution">
    <text evidence="12">The sequence shown here is derived from an EMBL/GenBank/DDBJ whole genome shotgun (WGS) entry which is preliminary data.</text>
</comment>
<dbReference type="EC" id="3.6.1.66" evidence="10"/>
<feature type="binding site" evidence="10">
    <location>
        <position position="69"/>
    </location>
    <ligand>
        <name>substrate</name>
    </ligand>
</feature>
<evidence type="ECO:0000256" key="10">
    <source>
        <dbReference type="HAMAP-Rule" id="MF_01405"/>
    </source>
</evidence>
<evidence type="ECO:0000256" key="5">
    <source>
        <dbReference type="ARBA" id="ARBA00022801"/>
    </source>
</evidence>
<keyword evidence="3 10" id="KW-0479">Metal-binding</keyword>
<evidence type="ECO:0000256" key="2">
    <source>
        <dbReference type="ARBA" id="ARBA00011738"/>
    </source>
</evidence>
<dbReference type="InterPro" id="IPR029001">
    <property type="entry name" value="ITPase-like_fam"/>
</dbReference>
<dbReference type="GO" id="GO:0005829">
    <property type="term" value="C:cytosol"/>
    <property type="evidence" value="ECO:0007669"/>
    <property type="project" value="TreeGrafter"/>
</dbReference>
<feature type="binding site" evidence="10">
    <location>
        <begin position="7"/>
        <end position="12"/>
    </location>
    <ligand>
        <name>substrate</name>
    </ligand>
</feature>
<dbReference type="Pfam" id="PF01725">
    <property type="entry name" value="Ham1p_like"/>
    <property type="match status" value="1"/>
</dbReference>
<comment type="similarity">
    <text evidence="1 10 11">Belongs to the HAM1 NTPase family.</text>
</comment>
<accession>A0A9X3F8M7</accession>
<proteinExistence type="inferred from homology"/>
<dbReference type="GO" id="GO:0017111">
    <property type="term" value="F:ribonucleoside triphosphate phosphatase activity"/>
    <property type="evidence" value="ECO:0007669"/>
    <property type="project" value="InterPro"/>
</dbReference>
<comment type="catalytic activity">
    <reaction evidence="10">
        <text>ITP + H2O = IMP + diphosphate + H(+)</text>
        <dbReference type="Rhea" id="RHEA:29399"/>
        <dbReference type="ChEBI" id="CHEBI:15377"/>
        <dbReference type="ChEBI" id="CHEBI:15378"/>
        <dbReference type="ChEBI" id="CHEBI:33019"/>
        <dbReference type="ChEBI" id="CHEBI:58053"/>
        <dbReference type="ChEBI" id="CHEBI:61402"/>
        <dbReference type="EC" id="3.6.1.66"/>
    </reaction>
</comment>
<evidence type="ECO:0000256" key="9">
    <source>
        <dbReference type="ARBA" id="ARBA00052017"/>
    </source>
</evidence>
<comment type="subunit">
    <text evidence="2 10">Homodimer.</text>
</comment>
<keyword evidence="5 10" id="KW-0378">Hydrolase</keyword>
<evidence type="ECO:0000313" key="12">
    <source>
        <dbReference type="EMBL" id="MCY1720806.1"/>
    </source>
</evidence>
<dbReference type="PANTHER" id="PTHR11067:SF9">
    <property type="entry name" value="INOSINE TRIPHOSPHATE PYROPHOSPHATASE"/>
    <property type="match status" value="1"/>
</dbReference>
<dbReference type="NCBIfam" id="TIGR00042">
    <property type="entry name" value="RdgB/HAM1 family non-canonical purine NTP pyrophosphatase"/>
    <property type="match status" value="1"/>
</dbReference>
<evidence type="ECO:0000256" key="4">
    <source>
        <dbReference type="ARBA" id="ARBA00022741"/>
    </source>
</evidence>
<dbReference type="HAMAP" id="MF_01405">
    <property type="entry name" value="Non_canon_purine_NTPase"/>
    <property type="match status" value="1"/>
</dbReference>
<evidence type="ECO:0000313" key="13">
    <source>
        <dbReference type="Proteomes" id="UP001145087"/>
    </source>
</evidence>
<feature type="active site" description="Proton acceptor" evidence="10">
    <location>
        <position position="68"/>
    </location>
</feature>
<dbReference type="PANTHER" id="PTHR11067">
    <property type="entry name" value="INOSINE TRIPHOSPHATE PYROPHOSPHATASE/HAM1 PROTEIN"/>
    <property type="match status" value="1"/>
</dbReference>
<evidence type="ECO:0000256" key="8">
    <source>
        <dbReference type="ARBA" id="ARBA00051875"/>
    </source>
</evidence>
<dbReference type="InterPro" id="IPR020922">
    <property type="entry name" value="dITP/XTP_pyrophosphatase"/>
</dbReference>
<dbReference type="FunFam" id="3.90.950.10:FF:000001">
    <property type="entry name" value="dITP/XTP pyrophosphatase"/>
    <property type="match status" value="1"/>
</dbReference>
<dbReference type="AlphaFoldDB" id="A0A9X3F8M7"/>
<dbReference type="GO" id="GO:0036222">
    <property type="term" value="F:XTP diphosphatase activity"/>
    <property type="evidence" value="ECO:0007669"/>
    <property type="project" value="UniProtKB-UniRule"/>
</dbReference>
<dbReference type="InterPro" id="IPR002637">
    <property type="entry name" value="RdgB/HAM1"/>
</dbReference>
<keyword evidence="4 10" id="KW-0547">Nucleotide-binding</keyword>
<dbReference type="GO" id="GO:0009117">
    <property type="term" value="P:nucleotide metabolic process"/>
    <property type="evidence" value="ECO:0007669"/>
    <property type="project" value="UniProtKB-KW"/>
</dbReference>
<organism evidence="12 13">
    <name type="scientific">Draconibacterium aestuarii</name>
    <dbReference type="NCBI Taxonomy" id="2998507"/>
    <lineage>
        <taxon>Bacteria</taxon>
        <taxon>Pseudomonadati</taxon>
        <taxon>Bacteroidota</taxon>
        <taxon>Bacteroidia</taxon>
        <taxon>Marinilabiliales</taxon>
        <taxon>Prolixibacteraceae</taxon>
        <taxon>Draconibacterium</taxon>
    </lineage>
</organism>
<feature type="binding site" evidence="10">
    <location>
        <position position="68"/>
    </location>
    <ligand>
        <name>Mg(2+)</name>
        <dbReference type="ChEBI" id="CHEBI:18420"/>
    </ligand>
</feature>
<dbReference type="NCBIfam" id="NF011398">
    <property type="entry name" value="PRK14823.1"/>
    <property type="match status" value="1"/>
</dbReference>
<keyword evidence="6 10" id="KW-0460">Magnesium</keyword>
<dbReference type="Gene3D" id="3.90.950.10">
    <property type="match status" value="1"/>
</dbReference>
<dbReference type="GO" id="GO:0046872">
    <property type="term" value="F:metal ion binding"/>
    <property type="evidence" value="ECO:0007669"/>
    <property type="project" value="UniProtKB-KW"/>
</dbReference>
<dbReference type="SUPFAM" id="SSF52972">
    <property type="entry name" value="ITPase-like"/>
    <property type="match status" value="1"/>
</dbReference>
<reference evidence="12" key="1">
    <citation type="submission" date="2022-11" db="EMBL/GenBank/DDBJ databases">
        <title>Marilongibacter aestuarii gen. nov., sp. nov., isolated from tidal flat sediment.</title>
        <authorList>
            <person name="Jiayan W."/>
        </authorList>
    </citation>
    <scope>NUCLEOTIDE SEQUENCE</scope>
    <source>
        <strain evidence="12">Z1-6</strain>
    </source>
</reference>
<protein>
    <recommendedName>
        <fullName evidence="10">dITP/XTP pyrophosphatase</fullName>
        <ecNumber evidence="10">3.6.1.66</ecNumber>
    </recommendedName>
    <alternativeName>
        <fullName evidence="10">Non-canonical purine NTP pyrophosphatase</fullName>
    </alternativeName>
    <alternativeName>
        <fullName evidence="10">Non-standard purine NTP pyrophosphatase</fullName>
    </alternativeName>
    <alternativeName>
        <fullName evidence="10">Nucleoside-triphosphate diphosphatase</fullName>
    </alternativeName>
    <alternativeName>
        <fullName evidence="10">Nucleoside-triphosphate pyrophosphatase</fullName>
        <shortName evidence="10">NTPase</shortName>
    </alternativeName>
</protein>
<feature type="binding site" evidence="10">
    <location>
        <begin position="148"/>
        <end position="151"/>
    </location>
    <ligand>
        <name>substrate</name>
    </ligand>
</feature>
<dbReference type="GO" id="GO:0035870">
    <property type="term" value="F:dITP diphosphatase activity"/>
    <property type="evidence" value="ECO:0007669"/>
    <property type="project" value="UniProtKB-UniRule"/>
</dbReference>
<comment type="catalytic activity">
    <reaction evidence="8 10">
        <text>dITP + H2O = dIMP + diphosphate + H(+)</text>
        <dbReference type="Rhea" id="RHEA:28342"/>
        <dbReference type="ChEBI" id="CHEBI:15377"/>
        <dbReference type="ChEBI" id="CHEBI:15378"/>
        <dbReference type="ChEBI" id="CHEBI:33019"/>
        <dbReference type="ChEBI" id="CHEBI:61194"/>
        <dbReference type="ChEBI" id="CHEBI:61382"/>
        <dbReference type="EC" id="3.6.1.66"/>
    </reaction>
</comment>
<dbReference type="Proteomes" id="UP001145087">
    <property type="component" value="Unassembled WGS sequence"/>
</dbReference>
<evidence type="ECO:0000256" key="6">
    <source>
        <dbReference type="ARBA" id="ARBA00022842"/>
    </source>
</evidence>
<dbReference type="RefSeq" id="WP_343333139.1">
    <property type="nucleotide sequence ID" value="NZ_JAPOHD010000020.1"/>
</dbReference>
<dbReference type="CDD" id="cd00515">
    <property type="entry name" value="HAM1"/>
    <property type="match status" value="1"/>
</dbReference>
<dbReference type="EMBL" id="JAPOHD010000020">
    <property type="protein sequence ID" value="MCY1720806.1"/>
    <property type="molecule type" value="Genomic_DNA"/>
</dbReference>
<comment type="function">
    <text evidence="10">Pyrophosphatase that catalyzes the hydrolysis of nucleoside triphosphates to their monophosphate derivatives, with a high preference for the non-canonical purine nucleotides XTP (xanthosine triphosphate), dITP (deoxyinosine triphosphate) and ITP. Seems to function as a house-cleaning enzyme that removes non-canonical purine nucleotides from the nucleotide pool, thus preventing their incorporation into DNA/RNA and avoiding chromosomal lesions.</text>
</comment>
<dbReference type="GO" id="GO:0036220">
    <property type="term" value="F:ITP diphosphatase activity"/>
    <property type="evidence" value="ECO:0007669"/>
    <property type="project" value="UniProtKB-UniRule"/>
</dbReference>
<comment type="caution">
    <text evidence="10">Lacks conserved residue(s) required for the propagation of feature annotation.</text>
</comment>
<evidence type="ECO:0000256" key="1">
    <source>
        <dbReference type="ARBA" id="ARBA00008023"/>
    </source>
</evidence>
<dbReference type="GO" id="GO:0009146">
    <property type="term" value="P:purine nucleoside triphosphate catabolic process"/>
    <property type="evidence" value="ECO:0007669"/>
    <property type="project" value="UniProtKB-UniRule"/>
</dbReference>
<evidence type="ECO:0000256" key="11">
    <source>
        <dbReference type="RuleBase" id="RU003781"/>
    </source>
</evidence>
<feature type="binding site" evidence="10">
    <location>
        <begin position="176"/>
        <end position="177"/>
    </location>
    <ligand>
        <name>substrate</name>
    </ligand>
</feature>
<keyword evidence="7 10" id="KW-0546">Nucleotide metabolism</keyword>
<comment type="cofactor">
    <cofactor evidence="10">
        <name>Mg(2+)</name>
        <dbReference type="ChEBI" id="CHEBI:18420"/>
    </cofactor>
    <text evidence="10">Binds 1 Mg(2+) ion per subunit.</text>
</comment>
<feature type="binding site" evidence="10">
    <location>
        <position position="171"/>
    </location>
    <ligand>
        <name>substrate</name>
    </ligand>
</feature>